<sequence length="49" mass="5940">MIYMICNNQLCNQMVGMSYSSILIGLLFYHRLFFFSRFFIVILKIFCLF</sequence>
<comment type="caution">
    <text evidence="2">The sequence shown here is derived from an EMBL/GenBank/DDBJ whole genome shotgun (WGS) entry which is preliminary data.</text>
</comment>
<evidence type="ECO:0000313" key="2">
    <source>
        <dbReference type="EMBL" id="EFV01405.1"/>
    </source>
</evidence>
<keyword evidence="3" id="KW-1185">Reference proteome</keyword>
<protein>
    <submittedName>
        <fullName evidence="2">Uncharacterized protein</fullName>
    </submittedName>
</protein>
<dbReference type="STRING" id="887929.HMP0721_1520"/>
<dbReference type="HOGENOM" id="CLU_3139622_0_0_9"/>
<gene>
    <name evidence="2" type="ORF">HMP0721_1520</name>
</gene>
<dbReference type="EMBL" id="AEQN01000020">
    <property type="protein sequence ID" value="EFV01405.1"/>
    <property type="molecule type" value="Genomic_DNA"/>
</dbReference>
<name>E6MHN1_9FIRM</name>
<organism evidence="2 3">
    <name type="scientific">Pseudoramibacter alactolyticus ATCC 23263</name>
    <dbReference type="NCBI Taxonomy" id="887929"/>
    <lineage>
        <taxon>Bacteria</taxon>
        <taxon>Bacillati</taxon>
        <taxon>Bacillota</taxon>
        <taxon>Clostridia</taxon>
        <taxon>Eubacteriales</taxon>
        <taxon>Eubacteriaceae</taxon>
        <taxon>Pseudoramibacter</taxon>
    </lineage>
</organism>
<dbReference type="AlphaFoldDB" id="E6MHN1"/>
<keyword evidence="1" id="KW-0472">Membrane</keyword>
<dbReference type="Proteomes" id="UP000004754">
    <property type="component" value="Unassembled WGS sequence"/>
</dbReference>
<keyword evidence="1" id="KW-1133">Transmembrane helix</keyword>
<evidence type="ECO:0000313" key="3">
    <source>
        <dbReference type="Proteomes" id="UP000004754"/>
    </source>
</evidence>
<reference evidence="2 3" key="1">
    <citation type="submission" date="2010-12" db="EMBL/GenBank/DDBJ databases">
        <authorList>
            <person name="Muzny D."/>
            <person name="Qin X."/>
            <person name="Deng J."/>
            <person name="Jiang H."/>
            <person name="Liu Y."/>
            <person name="Qu J."/>
            <person name="Song X.-Z."/>
            <person name="Zhang L."/>
            <person name="Thornton R."/>
            <person name="Coyle M."/>
            <person name="Francisco L."/>
            <person name="Jackson L."/>
            <person name="Javaid M."/>
            <person name="Korchina V."/>
            <person name="Kovar C."/>
            <person name="Mata R."/>
            <person name="Mathew T."/>
            <person name="Ngo R."/>
            <person name="Nguyen L."/>
            <person name="Nguyen N."/>
            <person name="Okwuonu G."/>
            <person name="Ongeri F."/>
            <person name="Pham C."/>
            <person name="Simmons D."/>
            <person name="Wilczek-Boney K."/>
            <person name="Hale W."/>
            <person name="Jakkamsetti A."/>
            <person name="Pham P."/>
            <person name="Ruth R."/>
            <person name="San Lucas F."/>
            <person name="Warren J."/>
            <person name="Zhang J."/>
            <person name="Zhao Z."/>
            <person name="Zhou C."/>
            <person name="Zhu D."/>
            <person name="Lee S."/>
            <person name="Bess C."/>
            <person name="Blankenburg K."/>
            <person name="Forbes L."/>
            <person name="Fu Q."/>
            <person name="Gubbala S."/>
            <person name="Hirani K."/>
            <person name="Jayaseelan J.C."/>
            <person name="Lara F."/>
            <person name="Munidasa M."/>
            <person name="Palculict T."/>
            <person name="Patil S."/>
            <person name="Pu L.-L."/>
            <person name="Saada N."/>
            <person name="Tang L."/>
            <person name="Weissenberger G."/>
            <person name="Zhu Y."/>
            <person name="Hemphill L."/>
            <person name="Shang Y."/>
            <person name="Youmans B."/>
            <person name="Ayvaz T."/>
            <person name="Ross M."/>
            <person name="Santibanez J."/>
            <person name="Aqrawi P."/>
            <person name="Gross S."/>
            <person name="Joshi V."/>
            <person name="Fowler G."/>
            <person name="Nazareth L."/>
            <person name="Reid J."/>
            <person name="Worley K."/>
            <person name="Petrosino J."/>
            <person name="Highlander S."/>
            <person name="Gibbs R."/>
        </authorList>
    </citation>
    <scope>NUCLEOTIDE SEQUENCE [LARGE SCALE GENOMIC DNA]</scope>
    <source>
        <strain evidence="2 3">ATCC 23263</strain>
    </source>
</reference>
<feature type="transmembrane region" description="Helical" evidence="1">
    <location>
        <begin position="22"/>
        <end position="46"/>
    </location>
</feature>
<keyword evidence="1" id="KW-0812">Transmembrane</keyword>
<accession>E6MHN1</accession>
<proteinExistence type="predicted"/>
<evidence type="ECO:0000256" key="1">
    <source>
        <dbReference type="SAM" id="Phobius"/>
    </source>
</evidence>